<dbReference type="EMBL" id="CAJNBJ010000001">
    <property type="protein sequence ID" value="CAE6705776.1"/>
    <property type="molecule type" value="Genomic_DNA"/>
</dbReference>
<dbReference type="InterPro" id="IPR007314">
    <property type="entry name" value="Cofac_haem-bd_dom"/>
</dbReference>
<dbReference type="Gene3D" id="3.40.50.11550">
    <property type="match status" value="1"/>
</dbReference>
<dbReference type="RefSeq" id="WP_213040774.1">
    <property type="nucleotide sequence ID" value="NZ_CAJNBJ010000001.1"/>
</dbReference>
<evidence type="ECO:0000313" key="3">
    <source>
        <dbReference type="Proteomes" id="UP000675880"/>
    </source>
</evidence>
<dbReference type="SUPFAM" id="SSF159501">
    <property type="entry name" value="EreA/ChaN-like"/>
    <property type="match status" value="1"/>
</dbReference>
<evidence type="ECO:0000313" key="2">
    <source>
        <dbReference type="EMBL" id="CAE6705776.1"/>
    </source>
</evidence>
<reference evidence="2 3" key="1">
    <citation type="submission" date="2021-02" db="EMBL/GenBank/DDBJ databases">
        <authorList>
            <person name="Han P."/>
        </authorList>
    </citation>
    <scope>NUCLEOTIDE SEQUENCE [LARGE SCALE GENOMIC DNA]</scope>
    <source>
        <strain evidence="2">Candidatus Nitrospira sp. ZN2</strain>
    </source>
</reference>
<sequence>MCRAEMGSCRRQFHRVGRFLTLAMVLLGLWGCHTKGPVGMPAGQPWSDWAPGQLLDAKTGLVVPTDTWLEQLTGYDVIYLGEEHHNRFHIDAALTVLRSLADRGRKPVLTMEMFGWDGQSALDHYLTSTDATRAGFLEDVGWKQNWGGAFEDYEPLVQFARDHRFPLVAMNPPKPLIRQVVKQGLAQAKALPEWSQWGMEGEDVVDDTAYRSRILSQLQACHGGGAPEDYLTMYEASMVRDEGMAKTVAAAFHRVRAGVDPAQGPVVSYTGGGHVQYRLPVPNRVARRVPAGLKQVTVYLATFELDRAAELYQSMQEGIADFVWLTPPGSQGAPRRCR</sequence>
<organism evidence="2 3">
    <name type="scientific">Nitrospira defluvii</name>
    <dbReference type="NCBI Taxonomy" id="330214"/>
    <lineage>
        <taxon>Bacteria</taxon>
        <taxon>Pseudomonadati</taxon>
        <taxon>Nitrospirota</taxon>
        <taxon>Nitrospiria</taxon>
        <taxon>Nitrospirales</taxon>
        <taxon>Nitrospiraceae</taxon>
        <taxon>Nitrospira</taxon>
    </lineage>
</organism>
<dbReference type="CDD" id="cd14727">
    <property type="entry name" value="ChanN-like"/>
    <property type="match status" value="1"/>
</dbReference>
<evidence type="ECO:0000259" key="1">
    <source>
        <dbReference type="Pfam" id="PF04187"/>
    </source>
</evidence>
<protein>
    <submittedName>
        <fullName evidence="2">Cofac_haem_bdg domain-containing protein</fullName>
    </submittedName>
</protein>
<accession>A0ABM8QMW3</accession>
<gene>
    <name evidence="2" type="ORF">NSPZN2_10968</name>
</gene>
<feature type="domain" description="Haem-binding uptake Tiki superfamily ChaN" evidence="1">
    <location>
        <begin position="69"/>
        <end position="285"/>
    </location>
</feature>
<dbReference type="Proteomes" id="UP000675880">
    <property type="component" value="Unassembled WGS sequence"/>
</dbReference>
<dbReference type="Pfam" id="PF04187">
    <property type="entry name" value="Cofac_haem_bdg"/>
    <property type="match status" value="1"/>
</dbReference>
<comment type="caution">
    <text evidence="2">The sequence shown here is derived from an EMBL/GenBank/DDBJ whole genome shotgun (WGS) entry which is preliminary data.</text>
</comment>
<proteinExistence type="predicted"/>
<keyword evidence="3" id="KW-1185">Reference proteome</keyword>
<name>A0ABM8QMW3_9BACT</name>